<protein>
    <submittedName>
        <fullName evidence="10">J domain-containing protein</fullName>
    </submittedName>
</protein>
<dbReference type="SUPFAM" id="SSF46565">
    <property type="entry name" value="Chaperone J-domain"/>
    <property type="match status" value="1"/>
</dbReference>
<evidence type="ECO:0000256" key="2">
    <source>
        <dbReference type="ARBA" id="ARBA00022723"/>
    </source>
</evidence>
<evidence type="ECO:0000256" key="6">
    <source>
        <dbReference type="ARBA" id="ARBA00023274"/>
    </source>
</evidence>
<dbReference type="InterPro" id="IPR036869">
    <property type="entry name" value="J_dom_sf"/>
</dbReference>
<dbReference type="Pfam" id="PF00226">
    <property type="entry name" value="DnaJ"/>
    <property type="match status" value="1"/>
</dbReference>
<dbReference type="Gene3D" id="1.10.287.110">
    <property type="entry name" value="DnaJ domain"/>
    <property type="match status" value="1"/>
</dbReference>
<dbReference type="InterPro" id="IPR001623">
    <property type="entry name" value="DnaJ_domain"/>
</dbReference>
<feature type="region of interest" description="Disordered" evidence="7">
    <location>
        <begin position="691"/>
        <end position="717"/>
    </location>
</feature>
<dbReference type="InterPro" id="IPR038584">
    <property type="entry name" value="Ribosomal_bL33_sf"/>
</dbReference>
<keyword evidence="4" id="KW-0862">Zinc</keyword>
<dbReference type="PROSITE" id="PS50076">
    <property type="entry name" value="DNAJ_2"/>
    <property type="match status" value="1"/>
</dbReference>
<feature type="region of interest" description="Disordered" evidence="7">
    <location>
        <begin position="83"/>
        <end position="107"/>
    </location>
</feature>
<dbReference type="InterPro" id="IPR036249">
    <property type="entry name" value="Thioredoxin-like_sf"/>
</dbReference>
<evidence type="ECO:0000313" key="9">
    <source>
        <dbReference type="Proteomes" id="UP000095280"/>
    </source>
</evidence>
<dbReference type="SUPFAM" id="SSF52833">
    <property type="entry name" value="Thioredoxin-like"/>
    <property type="match status" value="1"/>
</dbReference>
<dbReference type="Proteomes" id="UP000095280">
    <property type="component" value="Unplaced"/>
</dbReference>
<dbReference type="SMART" id="SM00271">
    <property type="entry name" value="DnaJ"/>
    <property type="match status" value="1"/>
</dbReference>
<dbReference type="PROSITE" id="PS00636">
    <property type="entry name" value="DNAJ_1"/>
    <property type="match status" value="1"/>
</dbReference>
<dbReference type="AlphaFoldDB" id="A0A1I8FCZ0"/>
<keyword evidence="5" id="KW-0689">Ribosomal protein</keyword>
<dbReference type="PRINTS" id="PR00625">
    <property type="entry name" value="JDOMAIN"/>
</dbReference>
<proteinExistence type="inferred from homology"/>
<evidence type="ECO:0000256" key="7">
    <source>
        <dbReference type="SAM" id="MobiDB-lite"/>
    </source>
</evidence>
<dbReference type="PANTHER" id="PTHR44303:SF2">
    <property type="entry name" value="DNAJ HOMOLOG SUBFAMILY C MEMBER 16"/>
    <property type="match status" value="1"/>
</dbReference>
<reference evidence="10" key="1">
    <citation type="submission" date="2016-11" db="UniProtKB">
        <authorList>
            <consortium name="WormBaseParasite"/>
        </authorList>
    </citation>
    <scope>IDENTIFICATION</scope>
</reference>
<dbReference type="InterPro" id="IPR018253">
    <property type="entry name" value="DnaJ_domain_CS"/>
</dbReference>
<feature type="compositionally biased region" description="Low complexity" evidence="7">
    <location>
        <begin position="696"/>
        <end position="716"/>
    </location>
</feature>
<dbReference type="GO" id="GO:0005840">
    <property type="term" value="C:ribosome"/>
    <property type="evidence" value="ECO:0007669"/>
    <property type="project" value="UniProtKB-KW"/>
</dbReference>
<keyword evidence="6" id="KW-0687">Ribonucleoprotein</keyword>
<feature type="region of interest" description="Disordered" evidence="7">
    <location>
        <begin position="833"/>
        <end position="862"/>
    </location>
</feature>
<dbReference type="InterPro" id="IPR017907">
    <property type="entry name" value="Znf_RING_CS"/>
</dbReference>
<dbReference type="PANTHER" id="PTHR44303">
    <property type="entry name" value="DNAJ HOMOLOG SUBFAMILY C MEMBER 16"/>
    <property type="match status" value="1"/>
</dbReference>
<evidence type="ECO:0000256" key="3">
    <source>
        <dbReference type="ARBA" id="ARBA00022771"/>
    </source>
</evidence>
<feature type="compositionally biased region" description="Low complexity" evidence="7">
    <location>
        <begin position="83"/>
        <end position="94"/>
    </location>
</feature>
<dbReference type="GO" id="GO:1990904">
    <property type="term" value="C:ribonucleoprotein complex"/>
    <property type="evidence" value="ECO:0007669"/>
    <property type="project" value="UniProtKB-KW"/>
</dbReference>
<evidence type="ECO:0000256" key="4">
    <source>
        <dbReference type="ARBA" id="ARBA00022833"/>
    </source>
</evidence>
<name>A0A1I8FCZ0_9PLAT</name>
<feature type="region of interest" description="Disordered" evidence="7">
    <location>
        <begin position="635"/>
        <end position="654"/>
    </location>
</feature>
<comment type="similarity">
    <text evidence="1">Belongs to the bacterial ribosomal protein bL33 family.</text>
</comment>
<keyword evidence="9" id="KW-1185">Reference proteome</keyword>
<sequence>RSRACSTGWAQLELQHRLGAEGAAAQAGGRRSCQAGRLRQKELQQAGARSCAGWGQKELQQSWGQKELQHRLGQKELQRRLGAEGAAAEAGGRRSCSTGWGQKGELQHRLGQKELQQQGWGQKGWQHRLGKQDRAAGWSRGSCGLQHRLEQRRLQAGADGAAGLLQSRLQLAHLKRRRTAGRAVGAAGGVGGQLRVPPARQPVSRRLPVLPSTTALPAAAPFVALLDPVTGEQRLEVSRPASCATWTCRPARAWCQRVVGARRPDCDNGEEAEAGGAAAPCRGGPPGWGLVDGQDHRLWLGDPDEPQRCRLPHPLPGRPAQLAGLASQQPAAAVPAAAMASLAELGLCPTDTVYVQANRLPVAAVAMSSGFVRMTMVLVESLAGTGHTRLAFRPRNSPTKKELLAFDPLVQQEVLYREPRAAAPRRRMLKWLEKQRSVWRARHRCQTRARPHTVCLLCCRVIRAWGAITSATSTACWPTSGAATPVSGSRCPTCGRIFRELCFHKIRAGRPCGHARWTSWTASRLALPLLLPPPASGGCCAAPFEYDSDDGGGGASGGASESGGTGRQLPAAATVADRDASTGGELRLATYMLDIGSDCAICCDRIESDVGVPDACCHQYCFACLLVPPPAPSTAGRSATYTSGRGPAPRSPAGWALATAPIRSTCRTFQSSSPPPSPVLQVLMRPPLQRQETRLATARASASASSSASSGSASPSQQRLLLEADGSKSANMHSHCRLLSLLLLLCLLPPAALSEEQQDLYSVLGVSRSATPQEVKQAYKRLARANHPDKSKDPGASDRFVRINEAYEILSDASKRREYDMFGTVQADPRHPSFHSFHASPSPSSFTSTSSTLTRPAAPRWSRSPCASISRLLLSCMRVGPLWRRLAEDLLPLGVPMAVVHAGMSSNLAEILRIDQVPAIIGVVDGVAYHYSGQLSLAGLRDFYRSLFPVDTLPPLADSGAAAFLSGWSDNRPRAVLAKPLGRPPIRFLMAAYAWRSRLAFAYADTASSSVEAFRSARRLSGGLESVLLFDEDGEVGRLESARLETEALSAWLEARKHLALPRLASPELAEELCPAQMAYRDKFLCVLLLLRPGEENRTGCGLL</sequence>
<accession>A0A1I8FCZ0</accession>
<dbReference type="CDD" id="cd06257">
    <property type="entry name" value="DnaJ"/>
    <property type="match status" value="1"/>
</dbReference>
<dbReference type="GO" id="GO:0008270">
    <property type="term" value="F:zinc ion binding"/>
    <property type="evidence" value="ECO:0007669"/>
    <property type="project" value="UniProtKB-KW"/>
</dbReference>
<dbReference type="InterPro" id="IPR052448">
    <property type="entry name" value="DnaJ_C16_autophagy_reg"/>
</dbReference>
<evidence type="ECO:0000259" key="8">
    <source>
        <dbReference type="PROSITE" id="PS50076"/>
    </source>
</evidence>
<keyword evidence="3" id="KW-0863">Zinc-finger</keyword>
<dbReference type="WBParaSite" id="maker-unitig_29895-snap-gene-0.1-mRNA-1">
    <property type="protein sequence ID" value="maker-unitig_29895-snap-gene-0.1-mRNA-1"/>
    <property type="gene ID" value="maker-unitig_29895-snap-gene-0.1"/>
</dbReference>
<feature type="compositionally biased region" description="Low complexity" evidence="7">
    <location>
        <begin position="834"/>
        <end position="852"/>
    </location>
</feature>
<dbReference type="Gene3D" id="2.20.28.120">
    <property type="entry name" value="Ribosomal protein L33"/>
    <property type="match status" value="1"/>
</dbReference>
<dbReference type="PROSITE" id="PS00518">
    <property type="entry name" value="ZF_RING_1"/>
    <property type="match status" value="1"/>
</dbReference>
<feature type="domain" description="J" evidence="8">
    <location>
        <begin position="759"/>
        <end position="823"/>
    </location>
</feature>
<evidence type="ECO:0000256" key="1">
    <source>
        <dbReference type="ARBA" id="ARBA00007596"/>
    </source>
</evidence>
<organism evidence="9 10">
    <name type="scientific">Macrostomum lignano</name>
    <dbReference type="NCBI Taxonomy" id="282301"/>
    <lineage>
        <taxon>Eukaryota</taxon>
        <taxon>Metazoa</taxon>
        <taxon>Spiralia</taxon>
        <taxon>Lophotrochozoa</taxon>
        <taxon>Platyhelminthes</taxon>
        <taxon>Rhabditophora</taxon>
        <taxon>Macrostomorpha</taxon>
        <taxon>Macrostomida</taxon>
        <taxon>Macrostomidae</taxon>
        <taxon>Macrostomum</taxon>
    </lineage>
</organism>
<evidence type="ECO:0000256" key="5">
    <source>
        <dbReference type="ARBA" id="ARBA00022980"/>
    </source>
</evidence>
<evidence type="ECO:0000313" key="10">
    <source>
        <dbReference type="WBParaSite" id="maker-unitig_29895-snap-gene-0.1-mRNA-1"/>
    </source>
</evidence>
<feature type="region of interest" description="Disordered" evidence="7">
    <location>
        <begin position="551"/>
        <end position="576"/>
    </location>
</feature>
<keyword evidence="2" id="KW-0479">Metal-binding</keyword>
<feature type="compositionally biased region" description="Gly residues" evidence="7">
    <location>
        <begin position="551"/>
        <end position="566"/>
    </location>
</feature>